<proteinExistence type="predicted"/>
<organism evidence="2 3">
    <name type="scientific">Nocardia pulmonis</name>
    <dbReference type="NCBI Taxonomy" id="2951408"/>
    <lineage>
        <taxon>Bacteria</taxon>
        <taxon>Bacillati</taxon>
        <taxon>Actinomycetota</taxon>
        <taxon>Actinomycetes</taxon>
        <taxon>Mycobacteriales</taxon>
        <taxon>Nocardiaceae</taxon>
        <taxon>Nocardia</taxon>
    </lineage>
</organism>
<comment type="caution">
    <text evidence="2">The sequence shown here is derived from an EMBL/GenBank/DDBJ whole genome shotgun (WGS) entry which is preliminary data.</text>
</comment>
<keyword evidence="3" id="KW-1185">Reference proteome</keyword>
<dbReference type="Proteomes" id="UP001139157">
    <property type="component" value="Unassembled WGS sequence"/>
</dbReference>
<accession>A0A9X2EBK0</accession>
<dbReference type="AlphaFoldDB" id="A0A9X2EBK0"/>
<sequence>MSVHWSEIDPADATNITLPHPDIEGPIDQNGEPCPWPWEPQQLVGAPFGQYHCPYCGSMVLAGLPHPDWRNDPMVGEIGEVP</sequence>
<evidence type="ECO:0000313" key="2">
    <source>
        <dbReference type="EMBL" id="MCM6777899.1"/>
    </source>
</evidence>
<evidence type="ECO:0000256" key="1">
    <source>
        <dbReference type="SAM" id="MobiDB-lite"/>
    </source>
</evidence>
<dbReference type="EMBL" id="JAMRXG010000018">
    <property type="protein sequence ID" value="MCM6777899.1"/>
    <property type="molecule type" value="Genomic_DNA"/>
</dbReference>
<feature type="region of interest" description="Disordered" evidence="1">
    <location>
        <begin position="1"/>
        <end position="33"/>
    </location>
</feature>
<evidence type="ECO:0000313" key="3">
    <source>
        <dbReference type="Proteomes" id="UP001139157"/>
    </source>
</evidence>
<name>A0A9X2EBK0_9NOCA</name>
<gene>
    <name evidence="2" type="ORF">NDR86_30885</name>
</gene>
<dbReference type="RefSeq" id="WP_251917362.1">
    <property type="nucleotide sequence ID" value="NZ_JAMRXG010000018.1"/>
</dbReference>
<reference evidence="2" key="1">
    <citation type="submission" date="2022-06" db="EMBL/GenBank/DDBJ databases">
        <title>Novel species in genus nocardia.</title>
        <authorList>
            <person name="Li F."/>
        </authorList>
    </citation>
    <scope>NUCLEOTIDE SEQUENCE</scope>
    <source>
        <strain evidence="2">CDC141</strain>
    </source>
</reference>
<protein>
    <submittedName>
        <fullName evidence="2">Uncharacterized protein</fullName>
    </submittedName>
</protein>